<evidence type="ECO:0000256" key="1">
    <source>
        <dbReference type="SAM" id="MobiDB-lite"/>
    </source>
</evidence>
<proteinExistence type="predicted"/>
<dbReference type="Proteomes" id="UP000295157">
    <property type="component" value="Unassembled WGS sequence"/>
</dbReference>
<dbReference type="SUPFAM" id="SSF51735">
    <property type="entry name" value="NAD(P)-binding Rossmann-fold domains"/>
    <property type="match status" value="1"/>
</dbReference>
<gene>
    <name evidence="3" type="ORF">E1267_28615</name>
</gene>
<accession>A0A4R4N2E4</accession>
<feature type="domain" description="NAD-dependent epimerase/dehydratase" evidence="2">
    <location>
        <begin position="79"/>
        <end position="238"/>
    </location>
</feature>
<dbReference type="InterPro" id="IPR001509">
    <property type="entry name" value="Epimerase_deHydtase"/>
</dbReference>
<evidence type="ECO:0000313" key="3">
    <source>
        <dbReference type="EMBL" id="TDC02775.1"/>
    </source>
</evidence>
<feature type="region of interest" description="Disordered" evidence="1">
    <location>
        <begin position="45"/>
        <end position="73"/>
    </location>
</feature>
<keyword evidence="4" id="KW-1185">Reference proteome</keyword>
<dbReference type="InterPro" id="IPR050177">
    <property type="entry name" value="Lipid_A_modif_metabolic_enz"/>
</dbReference>
<reference evidence="3 4" key="1">
    <citation type="submission" date="2019-02" db="EMBL/GenBank/DDBJ databases">
        <title>Draft genome sequences of novel Actinobacteria.</title>
        <authorList>
            <person name="Sahin N."/>
            <person name="Ay H."/>
            <person name="Saygin H."/>
        </authorList>
    </citation>
    <scope>NUCLEOTIDE SEQUENCE [LARGE SCALE GENOMIC DNA]</scope>
    <source>
        <strain evidence="3 4">KC201</strain>
    </source>
</reference>
<dbReference type="Pfam" id="PF01370">
    <property type="entry name" value="Epimerase"/>
    <property type="match status" value="1"/>
</dbReference>
<dbReference type="PANTHER" id="PTHR43245">
    <property type="entry name" value="BIFUNCTIONAL POLYMYXIN RESISTANCE PROTEIN ARNA"/>
    <property type="match status" value="1"/>
</dbReference>
<organism evidence="3 4">
    <name type="scientific">Nonomuraea longispora</name>
    <dbReference type="NCBI Taxonomy" id="1848320"/>
    <lineage>
        <taxon>Bacteria</taxon>
        <taxon>Bacillati</taxon>
        <taxon>Actinomycetota</taxon>
        <taxon>Actinomycetes</taxon>
        <taxon>Streptosporangiales</taxon>
        <taxon>Streptosporangiaceae</taxon>
        <taxon>Nonomuraea</taxon>
    </lineage>
</organism>
<dbReference type="PANTHER" id="PTHR43245:SF55">
    <property type="entry name" value="NAD(P)-BINDING DOMAIN-CONTAINING PROTEIN"/>
    <property type="match status" value="1"/>
</dbReference>
<protein>
    <submittedName>
        <fullName evidence="3">NAD(P)-dependent oxidoreductase</fullName>
    </submittedName>
</protein>
<evidence type="ECO:0000259" key="2">
    <source>
        <dbReference type="Pfam" id="PF01370"/>
    </source>
</evidence>
<dbReference type="OrthoDB" id="8770295at2"/>
<name>A0A4R4N2E4_9ACTN</name>
<dbReference type="Gene3D" id="3.40.50.720">
    <property type="entry name" value="NAD(P)-binding Rossmann-like Domain"/>
    <property type="match status" value="1"/>
</dbReference>
<comment type="caution">
    <text evidence="3">The sequence shown here is derived from an EMBL/GenBank/DDBJ whole genome shotgun (WGS) entry which is preliminary data.</text>
</comment>
<dbReference type="EMBL" id="SMJZ01000129">
    <property type="protein sequence ID" value="TDC02775.1"/>
    <property type="molecule type" value="Genomic_DNA"/>
</dbReference>
<dbReference type="InterPro" id="IPR036291">
    <property type="entry name" value="NAD(P)-bd_dom_sf"/>
</dbReference>
<evidence type="ECO:0000313" key="4">
    <source>
        <dbReference type="Proteomes" id="UP000295157"/>
    </source>
</evidence>
<sequence>MEAFRDADGRSRGHLVSVARLAGKGSTQPVTAVMGLASLAGPFGDGHGSRSVSQRSCPSPDHRPTFEVESGTGHGMDPVVITGGFGRVGSLVRPALLAEHRLRVVDRVAGTTLPGEESVVADLAEPGVAERALAGASGLVHLAGDPRPHAAWEEAYRANVTLTRRVLDAAAGQGVPRVVLASTVHAMGEYNRPEHRPVDPAWEPRPCCAYGLSKVITENLGRLHAELTGASVVCLRLGSTGYALDEARYLGMWLSGRDAGALLLAALTAGPGWSVHFGMSANTRRHWDLASARKLGYEPRDDSEPYAATAGPPTAVICRIFDGEDNPRA</sequence>
<dbReference type="AlphaFoldDB" id="A0A4R4N2E4"/>